<dbReference type="Proteomes" id="UP000460626">
    <property type="component" value="Unassembled WGS sequence"/>
</dbReference>
<sequence length="238" mass="25791">MIRYAMPLAAAAMMATPAAAQVEQTATGPVVELSVNETVMVDPDIANLSAGVTTQAMTAEAALTENNTRMERLIAEIERLGIDEDDIQTSGIMVNPQYEWDEPTRQQRFNGYQVVNRVNLVVRDIARTGRVLDALVRAGANDLGGIGWGVDDPAPSQDQARTTAFATGRTRALNYARMAGFSDVRLLRVSEAYTMGRPMPMMDQAVQVTAAARSESVPVRPGQVQSGITVNLTYEMVQ</sequence>
<dbReference type="InterPro" id="IPR007497">
    <property type="entry name" value="SIMPL/DUF541"/>
</dbReference>
<comment type="caution">
    <text evidence="2">The sequence shown here is derived from an EMBL/GenBank/DDBJ whole genome shotgun (WGS) entry which is preliminary data.</text>
</comment>
<evidence type="ECO:0000313" key="2">
    <source>
        <dbReference type="EMBL" id="MXO92886.1"/>
    </source>
</evidence>
<dbReference type="RefSeq" id="WP_160731813.1">
    <property type="nucleotide sequence ID" value="NZ_BMJK01000001.1"/>
</dbReference>
<dbReference type="Gene3D" id="3.30.110.170">
    <property type="entry name" value="Protein of unknown function (DUF541), domain 1"/>
    <property type="match status" value="1"/>
</dbReference>
<dbReference type="Gene3D" id="3.30.70.2970">
    <property type="entry name" value="Protein of unknown function (DUF541), domain 2"/>
    <property type="match status" value="1"/>
</dbReference>
<keyword evidence="3" id="KW-1185">Reference proteome</keyword>
<dbReference type="Pfam" id="PF04402">
    <property type="entry name" value="SIMPL"/>
    <property type="match status" value="1"/>
</dbReference>
<accession>A0A845A182</accession>
<evidence type="ECO:0000313" key="3">
    <source>
        <dbReference type="Proteomes" id="UP000460626"/>
    </source>
</evidence>
<proteinExistence type="predicted"/>
<dbReference type="InterPro" id="IPR052022">
    <property type="entry name" value="26kDa_periplasmic_antigen"/>
</dbReference>
<reference evidence="2 3" key="1">
    <citation type="submission" date="2019-12" db="EMBL/GenBank/DDBJ databases">
        <title>Genomic-based taxomic classification of the family Erythrobacteraceae.</title>
        <authorList>
            <person name="Xu L."/>
        </authorList>
    </citation>
    <scope>NUCLEOTIDE SEQUENCE [LARGE SCALE GENOMIC DNA]</scope>
    <source>
        <strain evidence="2 3">RC4-10-4</strain>
    </source>
</reference>
<keyword evidence="1" id="KW-0732">Signal</keyword>
<evidence type="ECO:0000256" key="1">
    <source>
        <dbReference type="SAM" id="SignalP"/>
    </source>
</evidence>
<gene>
    <name evidence="2" type="ORF">GRI62_04595</name>
</gene>
<dbReference type="OrthoDB" id="9813144at2"/>
<dbReference type="PANTHER" id="PTHR34387:SF1">
    <property type="entry name" value="PERIPLASMIC IMMUNOGENIC PROTEIN"/>
    <property type="match status" value="1"/>
</dbReference>
<dbReference type="AlphaFoldDB" id="A0A845A182"/>
<feature type="signal peptide" evidence="1">
    <location>
        <begin position="1"/>
        <end position="20"/>
    </location>
</feature>
<feature type="chain" id="PRO_5032740877" evidence="1">
    <location>
        <begin position="21"/>
        <end position="238"/>
    </location>
</feature>
<organism evidence="2 3">
    <name type="scientific">Aurantiacibacter arachoides</name>
    <dbReference type="NCBI Taxonomy" id="1850444"/>
    <lineage>
        <taxon>Bacteria</taxon>
        <taxon>Pseudomonadati</taxon>
        <taxon>Pseudomonadota</taxon>
        <taxon>Alphaproteobacteria</taxon>
        <taxon>Sphingomonadales</taxon>
        <taxon>Erythrobacteraceae</taxon>
        <taxon>Aurantiacibacter</taxon>
    </lineage>
</organism>
<protein>
    <submittedName>
        <fullName evidence="2">DUF541 domain-containing protein</fullName>
    </submittedName>
</protein>
<dbReference type="GO" id="GO:0006974">
    <property type="term" value="P:DNA damage response"/>
    <property type="evidence" value="ECO:0007669"/>
    <property type="project" value="TreeGrafter"/>
</dbReference>
<dbReference type="EMBL" id="WTYH01000001">
    <property type="protein sequence ID" value="MXO92886.1"/>
    <property type="molecule type" value="Genomic_DNA"/>
</dbReference>
<name>A0A845A182_9SPHN</name>
<dbReference type="PANTHER" id="PTHR34387">
    <property type="entry name" value="SLR1258 PROTEIN"/>
    <property type="match status" value="1"/>
</dbReference>